<protein>
    <submittedName>
        <fullName evidence="3">Unannotated protein</fullName>
    </submittedName>
</protein>
<dbReference type="InterPro" id="IPR004378">
    <property type="entry name" value="F420H2_quin_Rdtase"/>
</dbReference>
<accession>A0A6J6C9Y8</accession>
<reference evidence="3" key="1">
    <citation type="submission" date="2020-05" db="EMBL/GenBank/DDBJ databases">
        <authorList>
            <person name="Chiriac C."/>
            <person name="Salcher M."/>
            <person name="Ghai R."/>
            <person name="Kavagutti S V."/>
        </authorList>
    </citation>
    <scope>NUCLEOTIDE SEQUENCE</scope>
</reference>
<dbReference type="PANTHER" id="PTHR39428:SF1">
    <property type="entry name" value="F420H(2)-DEPENDENT QUINONE REDUCTASE RV1261C"/>
    <property type="match status" value="1"/>
</dbReference>
<evidence type="ECO:0000313" key="4">
    <source>
        <dbReference type="EMBL" id="CAB4771357.1"/>
    </source>
</evidence>
<evidence type="ECO:0000256" key="1">
    <source>
        <dbReference type="ARBA" id="ARBA00008710"/>
    </source>
</evidence>
<organism evidence="3">
    <name type="scientific">freshwater metagenome</name>
    <dbReference type="NCBI Taxonomy" id="449393"/>
    <lineage>
        <taxon>unclassified sequences</taxon>
        <taxon>metagenomes</taxon>
        <taxon>ecological metagenomes</taxon>
    </lineage>
</organism>
<evidence type="ECO:0000313" key="3">
    <source>
        <dbReference type="EMBL" id="CAB4548190.1"/>
    </source>
</evidence>
<comment type="similarity">
    <text evidence="1">Belongs to the F420H(2)-dependent quinone reductase family.</text>
</comment>
<dbReference type="EMBL" id="CAEZSL010000124">
    <property type="protein sequence ID" value="CAB4548190.1"/>
    <property type="molecule type" value="Genomic_DNA"/>
</dbReference>
<dbReference type="NCBIfam" id="TIGR00026">
    <property type="entry name" value="hi_GC_TIGR00026"/>
    <property type="match status" value="1"/>
</dbReference>
<evidence type="ECO:0000256" key="2">
    <source>
        <dbReference type="ARBA" id="ARBA00049106"/>
    </source>
</evidence>
<dbReference type="InterPro" id="IPR012349">
    <property type="entry name" value="Split_barrel_FMN-bd"/>
</dbReference>
<dbReference type="GO" id="GO:0070967">
    <property type="term" value="F:coenzyme F420 binding"/>
    <property type="evidence" value="ECO:0007669"/>
    <property type="project" value="TreeGrafter"/>
</dbReference>
<dbReference type="EMBL" id="CAEZZV010000021">
    <property type="protein sequence ID" value="CAB4771357.1"/>
    <property type="molecule type" value="Genomic_DNA"/>
</dbReference>
<sequence>MNALHKSLLAVSFGKFGWDAGKMPVLKLTTTGRKSGQKRTIMLTSPMQLGETWVIVASKGGDDDHPAWFLNLQADPTVEVDIRGKKSVRTARLATPEERSTMWPQITSVYTGYAGYQERTQREIPLVLLEPQA</sequence>
<dbReference type="GO" id="GO:0005886">
    <property type="term" value="C:plasma membrane"/>
    <property type="evidence" value="ECO:0007669"/>
    <property type="project" value="TreeGrafter"/>
</dbReference>
<gene>
    <name evidence="3" type="ORF">UFOPK1421_01096</name>
    <name evidence="4" type="ORF">UFOPK2921_00276</name>
</gene>
<dbReference type="PANTHER" id="PTHR39428">
    <property type="entry name" value="F420H(2)-DEPENDENT QUINONE REDUCTASE RV1261C"/>
    <property type="match status" value="1"/>
</dbReference>
<dbReference type="AlphaFoldDB" id="A0A6J6C9Y8"/>
<proteinExistence type="inferred from homology"/>
<dbReference type="Gene3D" id="2.30.110.10">
    <property type="entry name" value="Electron Transport, Fmn-binding Protein, Chain A"/>
    <property type="match status" value="1"/>
</dbReference>
<dbReference type="GO" id="GO:0016491">
    <property type="term" value="F:oxidoreductase activity"/>
    <property type="evidence" value="ECO:0007669"/>
    <property type="project" value="InterPro"/>
</dbReference>
<dbReference type="Pfam" id="PF04075">
    <property type="entry name" value="F420H2_quin_red"/>
    <property type="match status" value="1"/>
</dbReference>
<name>A0A6J6C9Y8_9ZZZZ</name>
<comment type="catalytic activity">
    <reaction evidence="2">
        <text>oxidized coenzyme F420-(gamma-L-Glu)(n) + a quinol + H(+) = reduced coenzyme F420-(gamma-L-Glu)(n) + a quinone</text>
        <dbReference type="Rhea" id="RHEA:39663"/>
        <dbReference type="Rhea" id="RHEA-COMP:12939"/>
        <dbReference type="Rhea" id="RHEA-COMP:14378"/>
        <dbReference type="ChEBI" id="CHEBI:15378"/>
        <dbReference type="ChEBI" id="CHEBI:24646"/>
        <dbReference type="ChEBI" id="CHEBI:132124"/>
        <dbReference type="ChEBI" id="CHEBI:133980"/>
        <dbReference type="ChEBI" id="CHEBI:139511"/>
    </reaction>
</comment>